<dbReference type="Pfam" id="PF05930">
    <property type="entry name" value="Phage_AlpA"/>
    <property type="match status" value="1"/>
</dbReference>
<keyword evidence="2" id="KW-1185">Reference proteome</keyword>
<dbReference type="InterPro" id="IPR052931">
    <property type="entry name" value="Prophage_regulatory_activator"/>
</dbReference>
<dbReference type="PANTHER" id="PTHR36154">
    <property type="entry name" value="DNA-BINDING TRANSCRIPTIONAL ACTIVATOR ALPA"/>
    <property type="match status" value="1"/>
</dbReference>
<dbReference type="RefSeq" id="WP_354014504.1">
    <property type="nucleotide sequence ID" value="NZ_JBEPMU010000004.1"/>
</dbReference>
<keyword evidence="1" id="KW-0238">DNA-binding</keyword>
<comment type="caution">
    <text evidence="1">The sequence shown here is derived from an EMBL/GenBank/DDBJ whole genome shotgun (WGS) entry which is preliminary data.</text>
</comment>
<dbReference type="Proteomes" id="UP001549184">
    <property type="component" value="Unassembled WGS sequence"/>
</dbReference>
<dbReference type="InterPro" id="IPR010260">
    <property type="entry name" value="AlpA"/>
</dbReference>
<evidence type="ECO:0000313" key="1">
    <source>
        <dbReference type="EMBL" id="MET3653106.1"/>
    </source>
</evidence>
<dbReference type="PANTHER" id="PTHR36154:SF1">
    <property type="entry name" value="DNA-BINDING TRANSCRIPTIONAL ACTIVATOR ALPA"/>
    <property type="match status" value="1"/>
</dbReference>
<accession>A0ABV2JW97</accession>
<organism evidence="1 2">
    <name type="scientific">Dyella japonica</name>
    <dbReference type="NCBI Taxonomy" id="231455"/>
    <lineage>
        <taxon>Bacteria</taxon>
        <taxon>Pseudomonadati</taxon>
        <taxon>Pseudomonadota</taxon>
        <taxon>Gammaproteobacteria</taxon>
        <taxon>Lysobacterales</taxon>
        <taxon>Rhodanobacteraceae</taxon>
        <taxon>Dyella</taxon>
    </lineage>
</organism>
<protein>
    <submittedName>
        <fullName evidence="1">DNA-binding transcriptional regulator AlpA</fullName>
    </submittedName>
</protein>
<name>A0ABV2JW97_9GAMM</name>
<evidence type="ECO:0000313" key="2">
    <source>
        <dbReference type="Proteomes" id="UP001549184"/>
    </source>
</evidence>
<dbReference type="EMBL" id="JBEPMU010000004">
    <property type="protein sequence ID" value="MET3653106.1"/>
    <property type="molecule type" value="Genomic_DNA"/>
</dbReference>
<reference evidence="1 2" key="1">
    <citation type="submission" date="2024-06" db="EMBL/GenBank/DDBJ databases">
        <title>Sorghum-associated microbial communities from plants grown in Nebraska, USA.</title>
        <authorList>
            <person name="Schachtman D."/>
        </authorList>
    </citation>
    <scope>NUCLEOTIDE SEQUENCE [LARGE SCALE GENOMIC DNA]</scope>
    <source>
        <strain evidence="1 2">1073</strain>
    </source>
</reference>
<proteinExistence type="predicted"/>
<gene>
    <name evidence="1" type="ORF">ABIC75_002842</name>
</gene>
<dbReference type="GO" id="GO:0003677">
    <property type="term" value="F:DNA binding"/>
    <property type="evidence" value="ECO:0007669"/>
    <property type="project" value="UniProtKB-KW"/>
</dbReference>
<sequence length="150" mass="16747">MLNRPTRQVPRSRHRGLANPARVVGTRASCLSHEAGARHPEPTVERLCSLIEIDVLQRLDEIFEKVRLLGHPGDGQAKDHRRAIRLPEVLKMLGISKSTLYGRINPASPLYDPLMPKPFKLGSTGRSPSVWWHGEVVAYLESCAQSSRTP</sequence>